<evidence type="ECO:0000313" key="3">
    <source>
        <dbReference type="EMBL" id="GCB62892.1"/>
    </source>
</evidence>
<name>A0A401NPX6_SCYTO</name>
<reference evidence="3 4" key="1">
    <citation type="journal article" date="2018" name="Nat. Ecol. Evol.">
        <title>Shark genomes provide insights into elasmobranch evolution and the origin of vertebrates.</title>
        <authorList>
            <person name="Hara Y"/>
            <person name="Yamaguchi K"/>
            <person name="Onimaru K"/>
            <person name="Kadota M"/>
            <person name="Koyanagi M"/>
            <person name="Keeley SD"/>
            <person name="Tatsumi K"/>
            <person name="Tanaka K"/>
            <person name="Motone F"/>
            <person name="Kageyama Y"/>
            <person name="Nozu R"/>
            <person name="Adachi N"/>
            <person name="Nishimura O"/>
            <person name="Nakagawa R"/>
            <person name="Tanegashima C"/>
            <person name="Kiyatake I"/>
            <person name="Matsumoto R"/>
            <person name="Murakumo K"/>
            <person name="Nishida K"/>
            <person name="Terakita A"/>
            <person name="Kuratani S"/>
            <person name="Sato K"/>
            <person name="Hyodo S Kuraku.S."/>
        </authorList>
    </citation>
    <scope>NUCLEOTIDE SEQUENCE [LARGE SCALE GENOMIC DNA]</scope>
</reference>
<dbReference type="AlphaFoldDB" id="A0A401NPX6"/>
<dbReference type="FunFam" id="3.20.80.10:FF:000002">
    <property type="entry name" value="Heme-binding protein 2"/>
    <property type="match status" value="1"/>
</dbReference>
<dbReference type="InterPro" id="IPR006917">
    <property type="entry name" value="SOUL_heme-bd"/>
</dbReference>
<dbReference type="InterPro" id="IPR011256">
    <property type="entry name" value="Reg_factor_effector_dom_sf"/>
</dbReference>
<dbReference type="STRING" id="75743.A0A401NPX6"/>
<keyword evidence="4" id="KW-1185">Reference proteome</keyword>
<comment type="caution">
    <text evidence="3">The sequence shown here is derived from an EMBL/GenBank/DDBJ whole genome shotgun (WGS) entry which is preliminary data.</text>
</comment>
<evidence type="ECO:0008006" key="5">
    <source>
        <dbReference type="Google" id="ProtNLM"/>
    </source>
</evidence>
<dbReference type="PANTHER" id="PTHR11220:SF1">
    <property type="entry name" value="HEME-BINDING PROTEIN 2"/>
    <property type="match status" value="1"/>
</dbReference>
<dbReference type="OMA" id="FIQGANM"/>
<sequence length="219" mass="24991">MEAPTMHCAGLIIFLLLGLTEAGVSYSKPAQCKEVNECFSYDLVCETPDYEVRHYNASKWVATNITSLIMEFAGYQGFTRIFQYIQGNNAEGKHINMTAPVLLQIPQNEGIMEFKNYIIYFLLPADYQQSPPAPTDANIYFIDFPDMYTYVKSFSGWLLAWNSKLNASKLRQQLNNAGEHYDSNYYYGACYNSPKTLVDRHNEVWYIAEGAPVCPKHVP</sequence>
<evidence type="ECO:0000313" key="4">
    <source>
        <dbReference type="Proteomes" id="UP000288216"/>
    </source>
</evidence>
<dbReference type="GO" id="GO:0020037">
    <property type="term" value="F:heme binding"/>
    <property type="evidence" value="ECO:0007669"/>
    <property type="project" value="TreeGrafter"/>
</dbReference>
<gene>
    <name evidence="3" type="ORF">scyTo_0007302</name>
</gene>
<evidence type="ECO:0000256" key="2">
    <source>
        <dbReference type="SAM" id="SignalP"/>
    </source>
</evidence>
<dbReference type="SUPFAM" id="SSF55136">
    <property type="entry name" value="Probable bacterial effector-binding domain"/>
    <property type="match status" value="1"/>
</dbReference>
<accession>A0A401NPX6</accession>
<feature type="chain" id="PRO_5019510605" description="Heme-binding protein soul5" evidence="2">
    <location>
        <begin position="23"/>
        <end position="219"/>
    </location>
</feature>
<dbReference type="EMBL" id="BFAA01002618">
    <property type="protein sequence ID" value="GCB62892.1"/>
    <property type="molecule type" value="Genomic_DNA"/>
</dbReference>
<dbReference type="PANTHER" id="PTHR11220">
    <property type="entry name" value="HEME-BINDING PROTEIN-RELATED"/>
    <property type="match status" value="1"/>
</dbReference>
<dbReference type="Proteomes" id="UP000288216">
    <property type="component" value="Unassembled WGS sequence"/>
</dbReference>
<protein>
    <recommendedName>
        <fullName evidence="5">Heme-binding protein soul5</fullName>
    </recommendedName>
</protein>
<evidence type="ECO:0000256" key="1">
    <source>
        <dbReference type="ARBA" id="ARBA00009817"/>
    </source>
</evidence>
<dbReference type="Pfam" id="PF04832">
    <property type="entry name" value="SOUL"/>
    <property type="match status" value="1"/>
</dbReference>
<keyword evidence="2" id="KW-0732">Signal</keyword>
<feature type="signal peptide" evidence="2">
    <location>
        <begin position="1"/>
        <end position="22"/>
    </location>
</feature>
<proteinExistence type="inferred from homology"/>
<organism evidence="3 4">
    <name type="scientific">Scyliorhinus torazame</name>
    <name type="common">Cloudy catshark</name>
    <name type="synonym">Catulus torazame</name>
    <dbReference type="NCBI Taxonomy" id="75743"/>
    <lineage>
        <taxon>Eukaryota</taxon>
        <taxon>Metazoa</taxon>
        <taxon>Chordata</taxon>
        <taxon>Craniata</taxon>
        <taxon>Vertebrata</taxon>
        <taxon>Chondrichthyes</taxon>
        <taxon>Elasmobranchii</taxon>
        <taxon>Galeomorphii</taxon>
        <taxon>Galeoidea</taxon>
        <taxon>Carcharhiniformes</taxon>
        <taxon>Scyliorhinidae</taxon>
        <taxon>Scyliorhinus</taxon>
    </lineage>
</organism>
<dbReference type="OrthoDB" id="6424451at2759"/>
<comment type="similarity">
    <text evidence="1">Belongs to the HEBP family.</text>
</comment>
<dbReference type="Gene3D" id="3.20.80.10">
    <property type="entry name" value="Regulatory factor, effector binding domain"/>
    <property type="match status" value="1"/>
</dbReference>